<sequence>MVVAKTVEGEIGILADGTVRVEPLVGDKLVFAVHGGFFSVDSDRVTILAKAAEAVADIDVVRAEAVLERAKAAGLDSPEEIAAARRAENRLRVASTHTR</sequence>
<dbReference type="SUPFAM" id="SSF51344">
    <property type="entry name" value="Epsilon subunit of F1F0-ATP synthase N-terminal domain"/>
    <property type="match status" value="1"/>
</dbReference>
<gene>
    <name evidence="7" type="ORF">UFOPK3992_01167</name>
</gene>
<feature type="domain" description="ATP synthase F1 complex delta/epsilon subunit N-terminal" evidence="6">
    <location>
        <begin position="1"/>
        <end position="52"/>
    </location>
</feature>
<name>A0A6J7PYR8_9ZZZZ</name>
<evidence type="ECO:0000256" key="1">
    <source>
        <dbReference type="ARBA" id="ARBA00004370"/>
    </source>
</evidence>
<organism evidence="7">
    <name type="scientific">freshwater metagenome</name>
    <dbReference type="NCBI Taxonomy" id="449393"/>
    <lineage>
        <taxon>unclassified sequences</taxon>
        <taxon>metagenomes</taxon>
        <taxon>ecological metagenomes</taxon>
    </lineage>
</organism>
<proteinExistence type="inferred from homology"/>
<dbReference type="InterPro" id="IPR020546">
    <property type="entry name" value="ATP_synth_F1_dsu/esu_N"/>
</dbReference>
<dbReference type="GO" id="GO:0046933">
    <property type="term" value="F:proton-transporting ATP synthase activity, rotational mechanism"/>
    <property type="evidence" value="ECO:0007669"/>
    <property type="project" value="InterPro"/>
</dbReference>
<keyword evidence="4" id="KW-0406">Ion transport</keyword>
<evidence type="ECO:0000259" key="6">
    <source>
        <dbReference type="Pfam" id="PF02823"/>
    </source>
</evidence>
<dbReference type="Pfam" id="PF02823">
    <property type="entry name" value="ATP-synt_DE_N"/>
    <property type="match status" value="1"/>
</dbReference>
<dbReference type="CDD" id="cd12152">
    <property type="entry name" value="F1-ATPase_delta"/>
    <property type="match status" value="1"/>
</dbReference>
<dbReference type="Gene3D" id="2.60.15.10">
    <property type="entry name" value="F0F1 ATP synthase delta/epsilon subunit, N-terminal"/>
    <property type="match status" value="1"/>
</dbReference>
<reference evidence="7" key="1">
    <citation type="submission" date="2020-05" db="EMBL/GenBank/DDBJ databases">
        <authorList>
            <person name="Chiriac C."/>
            <person name="Salcher M."/>
            <person name="Ghai R."/>
            <person name="Kavagutti S V."/>
        </authorList>
    </citation>
    <scope>NUCLEOTIDE SEQUENCE</scope>
</reference>
<evidence type="ECO:0000256" key="2">
    <source>
        <dbReference type="ARBA" id="ARBA00005712"/>
    </source>
</evidence>
<dbReference type="GO" id="GO:0045259">
    <property type="term" value="C:proton-transporting ATP synthase complex"/>
    <property type="evidence" value="ECO:0007669"/>
    <property type="project" value="InterPro"/>
</dbReference>
<comment type="subcellular location">
    <subcellularLocation>
        <location evidence="1">Membrane</location>
    </subcellularLocation>
</comment>
<dbReference type="AlphaFoldDB" id="A0A6J7PYR8"/>
<dbReference type="InterPro" id="IPR001469">
    <property type="entry name" value="ATP_synth_F1_dsu/esu"/>
</dbReference>
<evidence type="ECO:0000256" key="5">
    <source>
        <dbReference type="ARBA" id="ARBA00023136"/>
    </source>
</evidence>
<keyword evidence="5" id="KW-0472">Membrane</keyword>
<evidence type="ECO:0000313" key="7">
    <source>
        <dbReference type="EMBL" id="CAB5009815.1"/>
    </source>
</evidence>
<keyword evidence="3" id="KW-0813">Transport</keyword>
<evidence type="ECO:0000256" key="4">
    <source>
        <dbReference type="ARBA" id="ARBA00023065"/>
    </source>
</evidence>
<dbReference type="InterPro" id="IPR036771">
    <property type="entry name" value="ATPsynth_dsu/esu_N"/>
</dbReference>
<dbReference type="EMBL" id="CAFBOZ010000161">
    <property type="protein sequence ID" value="CAB5009815.1"/>
    <property type="molecule type" value="Genomic_DNA"/>
</dbReference>
<accession>A0A6J7PYR8</accession>
<evidence type="ECO:0000256" key="3">
    <source>
        <dbReference type="ARBA" id="ARBA00022448"/>
    </source>
</evidence>
<protein>
    <submittedName>
        <fullName evidence="7">Unannotated protein</fullName>
    </submittedName>
</protein>
<comment type="similarity">
    <text evidence="2">Belongs to the ATPase epsilon chain family.</text>
</comment>